<dbReference type="PANTHER" id="PTHR34815:SF2">
    <property type="entry name" value="N-ACETYLTRANSFERASE DOMAIN-CONTAINING PROTEIN"/>
    <property type="match status" value="1"/>
</dbReference>
<dbReference type="Proteomes" id="UP000308197">
    <property type="component" value="Unassembled WGS sequence"/>
</dbReference>
<dbReference type="EMBL" id="ML211049">
    <property type="protein sequence ID" value="TFK90341.1"/>
    <property type="molecule type" value="Genomic_DNA"/>
</dbReference>
<dbReference type="PANTHER" id="PTHR34815">
    <property type="entry name" value="LYSINE ACETYLTRANSFERASE"/>
    <property type="match status" value="1"/>
</dbReference>
<evidence type="ECO:0000313" key="3">
    <source>
        <dbReference type="Proteomes" id="UP000308197"/>
    </source>
</evidence>
<reference evidence="2 3" key="1">
    <citation type="journal article" date="2019" name="Nat. Ecol. Evol.">
        <title>Megaphylogeny resolves global patterns of mushroom evolution.</title>
        <authorList>
            <person name="Varga T."/>
            <person name="Krizsan K."/>
            <person name="Foldi C."/>
            <person name="Dima B."/>
            <person name="Sanchez-Garcia M."/>
            <person name="Sanchez-Ramirez S."/>
            <person name="Szollosi G.J."/>
            <person name="Szarkandi J.G."/>
            <person name="Papp V."/>
            <person name="Albert L."/>
            <person name="Andreopoulos W."/>
            <person name="Angelini C."/>
            <person name="Antonin V."/>
            <person name="Barry K.W."/>
            <person name="Bougher N.L."/>
            <person name="Buchanan P."/>
            <person name="Buyck B."/>
            <person name="Bense V."/>
            <person name="Catcheside P."/>
            <person name="Chovatia M."/>
            <person name="Cooper J."/>
            <person name="Damon W."/>
            <person name="Desjardin D."/>
            <person name="Finy P."/>
            <person name="Geml J."/>
            <person name="Haridas S."/>
            <person name="Hughes K."/>
            <person name="Justo A."/>
            <person name="Karasinski D."/>
            <person name="Kautmanova I."/>
            <person name="Kiss B."/>
            <person name="Kocsube S."/>
            <person name="Kotiranta H."/>
            <person name="LaButti K.M."/>
            <person name="Lechner B.E."/>
            <person name="Liimatainen K."/>
            <person name="Lipzen A."/>
            <person name="Lukacs Z."/>
            <person name="Mihaltcheva S."/>
            <person name="Morgado L.N."/>
            <person name="Niskanen T."/>
            <person name="Noordeloos M.E."/>
            <person name="Ohm R.A."/>
            <person name="Ortiz-Santana B."/>
            <person name="Ovrebo C."/>
            <person name="Racz N."/>
            <person name="Riley R."/>
            <person name="Savchenko A."/>
            <person name="Shiryaev A."/>
            <person name="Soop K."/>
            <person name="Spirin V."/>
            <person name="Szebenyi C."/>
            <person name="Tomsovsky M."/>
            <person name="Tulloss R.E."/>
            <person name="Uehling J."/>
            <person name="Grigoriev I.V."/>
            <person name="Vagvolgyi C."/>
            <person name="Papp T."/>
            <person name="Martin F.M."/>
            <person name="Miettinen O."/>
            <person name="Hibbett D.S."/>
            <person name="Nagy L.G."/>
        </authorList>
    </citation>
    <scope>NUCLEOTIDE SEQUENCE [LARGE SCALE GENOMIC DNA]</scope>
    <source>
        <strain evidence="2 3">HHB13444</strain>
    </source>
</reference>
<keyword evidence="3" id="KW-1185">Reference proteome</keyword>
<dbReference type="InterPro" id="IPR053013">
    <property type="entry name" value="LAT"/>
</dbReference>
<name>A0A5C3PLZ9_9APHY</name>
<dbReference type="STRING" id="1314778.A0A5C3PLZ9"/>
<sequence>MTGTVDLDLADLSLFPATSEQVRESRSRYAAQWSIGRSLEAYLQRDVVLDADEHAANGKLITWVLANRNNPTGLDFLCSCETFRRTALVARPRPSPTLGGDVSGPQVEEVTAYAITSVYTPPDNRKKGFGRHMLRLLHWVLAPRSALPPNFPSEWGAPPDIEMLKSVGVANAQFSVLYSDVGRDFYDWCGTDPTSQDGWVVCGAMETFWKLDASDVIAAKKTDVRFARLSESDLAALYEHDARWIKEDLVRHARPGRTQLTFLPDKGVGMFVVRRTMDFTPDLQPVLPSKQWGAVILPDGAQSHTDALAQTSVPVSFVTWTLDLKTSPRTLVVSRLRADESTLPALLNELLVAAREEQVEKVEFWYMRPELRALAESKGWKTEERAEHLSAMKWYGDEQLDELEWVYNEKFCWC</sequence>
<dbReference type="InParanoid" id="A0A5C3PLZ9"/>
<feature type="domain" description="LYC1 C-terminal" evidence="1">
    <location>
        <begin position="222"/>
        <end position="414"/>
    </location>
</feature>
<dbReference type="InterPro" id="IPR055100">
    <property type="entry name" value="GNAT_LYC1-like"/>
</dbReference>
<accession>A0A5C3PLZ9</accession>
<evidence type="ECO:0000259" key="1">
    <source>
        <dbReference type="Pfam" id="PF22998"/>
    </source>
</evidence>
<dbReference type="AlphaFoldDB" id="A0A5C3PLZ9"/>
<evidence type="ECO:0000313" key="2">
    <source>
        <dbReference type="EMBL" id="TFK90341.1"/>
    </source>
</evidence>
<dbReference type="Pfam" id="PF22998">
    <property type="entry name" value="GNAT_LYC1-like"/>
    <property type="match status" value="1"/>
</dbReference>
<proteinExistence type="predicted"/>
<gene>
    <name evidence="2" type="ORF">K466DRAFT_597055</name>
</gene>
<protein>
    <recommendedName>
        <fullName evidence="1">LYC1 C-terminal domain-containing protein</fullName>
    </recommendedName>
</protein>
<organism evidence="2 3">
    <name type="scientific">Polyporus arcularius HHB13444</name>
    <dbReference type="NCBI Taxonomy" id="1314778"/>
    <lineage>
        <taxon>Eukaryota</taxon>
        <taxon>Fungi</taxon>
        <taxon>Dikarya</taxon>
        <taxon>Basidiomycota</taxon>
        <taxon>Agaricomycotina</taxon>
        <taxon>Agaricomycetes</taxon>
        <taxon>Polyporales</taxon>
        <taxon>Polyporaceae</taxon>
        <taxon>Polyporus</taxon>
    </lineage>
</organism>